<dbReference type="PANTHER" id="PTHR43252">
    <property type="entry name" value="TRANSCRIPTIONAL REGULATOR YQJI"/>
    <property type="match status" value="1"/>
</dbReference>
<sequence>MNKELMKGSTVTLILDALKNEPMYGYGMIKEIENKSNGVFLFKEGTLYPLLHELEKSKLIESFWNVENGRRRKYYKITKKGLLELKDRKDEWVIFSKTMNLVLGGQY</sequence>
<dbReference type="Proteomes" id="UP001348492">
    <property type="component" value="Chromosome"/>
</dbReference>
<dbReference type="SUPFAM" id="SSF46785">
    <property type="entry name" value="Winged helix' DNA-binding domain"/>
    <property type="match status" value="1"/>
</dbReference>
<keyword evidence="3" id="KW-1185">Reference proteome</keyword>
<evidence type="ECO:0000313" key="2">
    <source>
        <dbReference type="EMBL" id="WWD83244.1"/>
    </source>
</evidence>
<reference evidence="2 3" key="1">
    <citation type="journal article" date="2023" name="PLoS ONE">
        <title>Genome-based metabolic and phylogenomic analysis of three Terrisporobacter species.</title>
        <authorList>
            <person name="Boer T."/>
            <person name="Bengelsdorf F.R."/>
            <person name="Bomeke M."/>
            <person name="Daniel R."/>
            <person name="Poehlein A."/>
        </authorList>
    </citation>
    <scope>NUCLEOTIDE SEQUENCE [LARGE SCALE GENOMIC DNA]</scope>
    <source>
        <strain evidence="2 3">DSM 1288</strain>
    </source>
</reference>
<dbReference type="PANTHER" id="PTHR43252:SF7">
    <property type="entry name" value="TRANSCRIPTIONAL REGULATOR YQJI"/>
    <property type="match status" value="1"/>
</dbReference>
<evidence type="ECO:0000259" key="1">
    <source>
        <dbReference type="Pfam" id="PF03551"/>
    </source>
</evidence>
<accession>A0ABZ2ETZ8</accession>
<dbReference type="EMBL" id="CP117523">
    <property type="protein sequence ID" value="WWD83244.1"/>
    <property type="molecule type" value="Genomic_DNA"/>
</dbReference>
<evidence type="ECO:0000313" key="3">
    <source>
        <dbReference type="Proteomes" id="UP001348492"/>
    </source>
</evidence>
<dbReference type="InterPro" id="IPR005149">
    <property type="entry name" value="Tscrpt_reg_PadR_N"/>
</dbReference>
<protein>
    <recommendedName>
        <fullName evidence="1">Transcription regulator PadR N-terminal domain-containing protein</fullName>
    </recommendedName>
</protein>
<gene>
    <name evidence="2" type="ORF">TEGL_16500</name>
</gene>
<name>A0ABZ2ETZ8_9FIRM</name>
<dbReference type="Gene3D" id="1.10.10.10">
    <property type="entry name" value="Winged helix-like DNA-binding domain superfamily/Winged helix DNA-binding domain"/>
    <property type="match status" value="1"/>
</dbReference>
<feature type="domain" description="Transcription regulator PadR N-terminal" evidence="1">
    <location>
        <begin position="14"/>
        <end position="86"/>
    </location>
</feature>
<organism evidence="2 3">
    <name type="scientific">Terrisporobacter glycolicus ATCC 14880 = DSM 1288</name>
    <dbReference type="NCBI Taxonomy" id="1121315"/>
    <lineage>
        <taxon>Bacteria</taxon>
        <taxon>Bacillati</taxon>
        <taxon>Bacillota</taxon>
        <taxon>Clostridia</taxon>
        <taxon>Peptostreptococcales</taxon>
        <taxon>Peptostreptococcaceae</taxon>
        <taxon>Terrisporobacter</taxon>
    </lineage>
</organism>
<dbReference type="InterPro" id="IPR036390">
    <property type="entry name" value="WH_DNA-bd_sf"/>
</dbReference>
<dbReference type="Pfam" id="PF03551">
    <property type="entry name" value="PadR"/>
    <property type="match status" value="1"/>
</dbReference>
<proteinExistence type="predicted"/>
<dbReference type="InterPro" id="IPR036388">
    <property type="entry name" value="WH-like_DNA-bd_sf"/>
</dbReference>